<keyword evidence="1" id="KW-1133">Transmembrane helix</keyword>
<keyword evidence="1" id="KW-0812">Transmembrane</keyword>
<protein>
    <submittedName>
        <fullName evidence="2">Stage III sporulation protein AB</fullName>
    </submittedName>
</protein>
<dbReference type="InterPro" id="IPR014198">
    <property type="entry name" value="Spore_III_AB"/>
</dbReference>
<dbReference type="Pfam" id="PF09548">
    <property type="entry name" value="Spore_III_AB"/>
    <property type="match status" value="1"/>
</dbReference>
<evidence type="ECO:0000313" key="3">
    <source>
        <dbReference type="Proteomes" id="UP000593601"/>
    </source>
</evidence>
<accession>A0A7M2RKE2</accession>
<dbReference type="KEGG" id="bliq:INP51_03540"/>
<dbReference type="Proteomes" id="UP000593601">
    <property type="component" value="Chromosome"/>
</dbReference>
<organism evidence="2 3">
    <name type="scientific">Blautia liquoris</name>
    <dbReference type="NCBI Taxonomy" id="2779518"/>
    <lineage>
        <taxon>Bacteria</taxon>
        <taxon>Bacillati</taxon>
        <taxon>Bacillota</taxon>
        <taxon>Clostridia</taxon>
        <taxon>Lachnospirales</taxon>
        <taxon>Lachnospiraceae</taxon>
        <taxon>Blautia</taxon>
    </lineage>
</organism>
<dbReference type="AlphaFoldDB" id="A0A7M2RKE2"/>
<evidence type="ECO:0000256" key="1">
    <source>
        <dbReference type="SAM" id="Phobius"/>
    </source>
</evidence>
<proteinExistence type="predicted"/>
<keyword evidence="3" id="KW-1185">Reference proteome</keyword>
<dbReference type="RefSeq" id="WP_193736357.1">
    <property type="nucleotide sequence ID" value="NZ_CP063304.1"/>
</dbReference>
<keyword evidence="1" id="KW-0472">Membrane</keyword>
<dbReference type="EMBL" id="CP063304">
    <property type="protein sequence ID" value="QOV20037.1"/>
    <property type="molecule type" value="Genomic_DNA"/>
</dbReference>
<reference evidence="2 3" key="1">
    <citation type="submission" date="2020-10" db="EMBL/GenBank/DDBJ databases">
        <title>Blautia liquoris sp.nov., isolated from the mud in a fermentation cellar used for the production of Chinese strong-flavoured liquor.</title>
        <authorList>
            <person name="Lu L."/>
        </authorList>
    </citation>
    <scope>NUCLEOTIDE SEQUENCE [LARGE SCALE GENOMIC DNA]</scope>
    <source>
        <strain evidence="2 3">LZLJ-3</strain>
    </source>
</reference>
<dbReference type="PIRSF" id="PIRSF021435">
    <property type="entry name" value="SpoIIIAB"/>
    <property type="match status" value="1"/>
</dbReference>
<name>A0A7M2RKE2_9FIRM</name>
<evidence type="ECO:0000313" key="2">
    <source>
        <dbReference type="EMBL" id="QOV20037.1"/>
    </source>
</evidence>
<feature type="transmembrane region" description="Helical" evidence="1">
    <location>
        <begin position="40"/>
        <end position="60"/>
    </location>
</feature>
<gene>
    <name evidence="2" type="ORF">INP51_03540</name>
</gene>
<sequence>MLRAIAIVLLVVCCGLLGFAKSRAESGRVKELKALRRMTSLLTGAITFGSVPLPTALAQVGGKMEKPYKDFLQQVSGELKKLPGQPFTEVFSRNTDEYLSDTHLQREDRESLKNMGADLGFLDKQMQLMTLKAYQEELEEKIGGLADDLPTRMKLYQSLGIMGGLFLAILLI</sequence>